<keyword evidence="3" id="KW-1185">Reference proteome</keyword>
<feature type="domain" description="Metallo-beta-lactamase" evidence="1">
    <location>
        <begin position="18"/>
        <end position="220"/>
    </location>
</feature>
<protein>
    <submittedName>
        <fullName evidence="2">MBL fold metallo-hydrolase</fullName>
    </submittedName>
</protein>
<dbReference type="RefSeq" id="WP_169594734.1">
    <property type="nucleotide sequence ID" value="NZ_VCQU01000018.1"/>
</dbReference>
<name>A0A848KMI8_9NOCA</name>
<reference evidence="2 3" key="1">
    <citation type="submission" date="2019-05" db="EMBL/GenBank/DDBJ databases">
        <authorList>
            <person name="Lee S.D."/>
        </authorList>
    </citation>
    <scope>NUCLEOTIDE SEQUENCE [LARGE SCALE GENOMIC DNA]</scope>
    <source>
        <strain evidence="2 3">YC2-7</strain>
    </source>
</reference>
<dbReference type="GO" id="GO:0042781">
    <property type="term" value="F:3'-tRNA processing endoribonuclease activity"/>
    <property type="evidence" value="ECO:0007669"/>
    <property type="project" value="TreeGrafter"/>
</dbReference>
<gene>
    <name evidence="2" type="ORF">FGL95_30975</name>
</gene>
<sequence length="253" mass="26768">MRLTVLGCSGSVSGPDSAASGYLVTSPGMTPVVLEFGPGILGALQRYADPGEVSIFLTHLHADHCLDLPGLLVWRRYHPNPPKGRAIVRGPSDTSLRIGNASAENGGETDDWSDTIDMRPWTEGKAETFGGNTVTPYRMDHPPESYGLRFLTDTGTKFVYTGDTGACTMVDDMAAGADVLMAEASWTHDPGNRPPGVHLSGTEAGQLAAKAEVGELLLTHIPPWTSREDVIAEAKAAFSGPVHAVSPGEVFDL</sequence>
<comment type="caution">
    <text evidence="2">The sequence shown here is derived from an EMBL/GenBank/DDBJ whole genome shotgun (WGS) entry which is preliminary data.</text>
</comment>
<dbReference type="Proteomes" id="UP000535543">
    <property type="component" value="Unassembled WGS sequence"/>
</dbReference>
<evidence type="ECO:0000313" key="2">
    <source>
        <dbReference type="EMBL" id="NMN99449.1"/>
    </source>
</evidence>
<keyword evidence="2" id="KW-0378">Hydrolase</keyword>
<evidence type="ECO:0000259" key="1">
    <source>
        <dbReference type="SMART" id="SM00849"/>
    </source>
</evidence>
<organism evidence="2 3">
    <name type="scientific">Antrihabitans stalactiti</name>
    <dbReference type="NCBI Taxonomy" id="2584121"/>
    <lineage>
        <taxon>Bacteria</taxon>
        <taxon>Bacillati</taxon>
        <taxon>Actinomycetota</taxon>
        <taxon>Actinomycetes</taxon>
        <taxon>Mycobacteriales</taxon>
        <taxon>Nocardiaceae</taxon>
        <taxon>Antrihabitans</taxon>
    </lineage>
</organism>
<dbReference type="NCBIfam" id="NF041851">
    <property type="entry name" value="cyc_nuc_deg_phdiest"/>
    <property type="match status" value="1"/>
</dbReference>
<dbReference type="InterPro" id="IPR001279">
    <property type="entry name" value="Metallo-B-lactamas"/>
</dbReference>
<proteinExistence type="predicted"/>
<dbReference type="PANTHER" id="PTHR46018:SF4">
    <property type="entry name" value="METALLO-HYDROLASE YHFI-RELATED"/>
    <property type="match status" value="1"/>
</dbReference>
<evidence type="ECO:0000313" key="3">
    <source>
        <dbReference type="Proteomes" id="UP000535543"/>
    </source>
</evidence>
<dbReference type="Gene3D" id="3.60.15.10">
    <property type="entry name" value="Ribonuclease Z/Hydroxyacylglutathione hydrolase-like"/>
    <property type="match status" value="1"/>
</dbReference>
<reference evidence="2 3" key="2">
    <citation type="submission" date="2020-06" db="EMBL/GenBank/DDBJ databases">
        <title>Antribacter stalactiti gen. nov., sp. nov., a new member of the family Nacardiaceae isolated from a cave.</title>
        <authorList>
            <person name="Kim I.S."/>
        </authorList>
    </citation>
    <scope>NUCLEOTIDE SEQUENCE [LARGE SCALE GENOMIC DNA]</scope>
    <source>
        <strain evidence="2 3">YC2-7</strain>
    </source>
</reference>
<accession>A0A848KMI8</accession>
<dbReference type="AlphaFoldDB" id="A0A848KMI8"/>
<dbReference type="CDD" id="cd07716">
    <property type="entry name" value="RNaseZ_short-form-like_MBL-fold"/>
    <property type="match status" value="1"/>
</dbReference>
<dbReference type="InterPro" id="IPR054857">
    <property type="entry name" value="cyc_nuc_deg_phdiest"/>
</dbReference>
<dbReference type="SMART" id="SM00849">
    <property type="entry name" value="Lactamase_B"/>
    <property type="match status" value="1"/>
</dbReference>
<dbReference type="PANTHER" id="PTHR46018">
    <property type="entry name" value="ZINC PHOSPHODIESTERASE ELAC PROTEIN 1"/>
    <property type="match status" value="1"/>
</dbReference>
<dbReference type="SUPFAM" id="SSF56281">
    <property type="entry name" value="Metallo-hydrolase/oxidoreductase"/>
    <property type="match status" value="1"/>
</dbReference>
<dbReference type="Pfam" id="PF12706">
    <property type="entry name" value="Lactamase_B_2"/>
    <property type="match status" value="1"/>
</dbReference>
<dbReference type="EMBL" id="VCQU01000018">
    <property type="protein sequence ID" value="NMN99449.1"/>
    <property type="molecule type" value="Genomic_DNA"/>
</dbReference>
<dbReference type="InterPro" id="IPR036866">
    <property type="entry name" value="RibonucZ/Hydroxyglut_hydro"/>
</dbReference>